<comment type="similarity">
    <text evidence="1">Belongs to the sigma-70 factor family. ECF subfamily.</text>
</comment>
<dbReference type="PANTHER" id="PTHR43133">
    <property type="entry name" value="RNA POLYMERASE ECF-TYPE SIGMA FACTO"/>
    <property type="match status" value="1"/>
</dbReference>
<organism evidence="8 9">
    <name type="scientific">Labilithrix luteola</name>
    <dbReference type="NCBI Taxonomy" id="1391654"/>
    <lineage>
        <taxon>Bacteria</taxon>
        <taxon>Pseudomonadati</taxon>
        <taxon>Myxococcota</taxon>
        <taxon>Polyangia</taxon>
        <taxon>Polyangiales</taxon>
        <taxon>Labilitrichaceae</taxon>
        <taxon>Labilithrix</taxon>
    </lineage>
</organism>
<evidence type="ECO:0000256" key="5">
    <source>
        <dbReference type="ARBA" id="ARBA00023163"/>
    </source>
</evidence>
<evidence type="ECO:0000313" key="9">
    <source>
        <dbReference type="Proteomes" id="UP000064967"/>
    </source>
</evidence>
<proteinExistence type="inferred from homology"/>
<dbReference type="InterPro" id="IPR039425">
    <property type="entry name" value="RNA_pol_sigma-70-like"/>
</dbReference>
<evidence type="ECO:0000259" key="6">
    <source>
        <dbReference type="Pfam" id="PF04542"/>
    </source>
</evidence>
<keyword evidence="9" id="KW-1185">Reference proteome</keyword>
<reference evidence="8 9" key="1">
    <citation type="submission" date="2015-08" db="EMBL/GenBank/DDBJ databases">
        <authorList>
            <person name="Babu N.S."/>
            <person name="Beckwith C.J."/>
            <person name="Beseler K.G."/>
            <person name="Brison A."/>
            <person name="Carone J.V."/>
            <person name="Caskin T.P."/>
            <person name="Diamond M."/>
            <person name="Durham M.E."/>
            <person name="Foxe J.M."/>
            <person name="Go M."/>
            <person name="Henderson B.A."/>
            <person name="Jones I.B."/>
            <person name="McGettigan J.A."/>
            <person name="Micheletti S.J."/>
            <person name="Nasrallah M.E."/>
            <person name="Ortiz D."/>
            <person name="Piller C.R."/>
            <person name="Privatt S.R."/>
            <person name="Schneider S.L."/>
            <person name="Sharp S."/>
            <person name="Smith T.C."/>
            <person name="Stanton J.D."/>
            <person name="Ullery H.E."/>
            <person name="Wilson R.J."/>
            <person name="Serrano M.G."/>
            <person name="Buck G."/>
            <person name="Lee V."/>
            <person name="Wang Y."/>
            <person name="Carvalho R."/>
            <person name="Voegtly L."/>
            <person name="Shi R."/>
            <person name="Duckworth R."/>
            <person name="Johnson A."/>
            <person name="Loviza R."/>
            <person name="Walstead R."/>
            <person name="Shah Z."/>
            <person name="Kiflezghi M."/>
            <person name="Wade K."/>
            <person name="Ball S.L."/>
            <person name="Bradley K.W."/>
            <person name="Asai D.J."/>
            <person name="Bowman C.A."/>
            <person name="Russell D.A."/>
            <person name="Pope W.H."/>
            <person name="Jacobs-Sera D."/>
            <person name="Hendrix R.W."/>
            <person name="Hatfull G.F."/>
        </authorList>
    </citation>
    <scope>NUCLEOTIDE SEQUENCE [LARGE SCALE GENOMIC DNA]</scope>
    <source>
        <strain evidence="8 9">DSM 27648</strain>
    </source>
</reference>
<gene>
    <name evidence="8" type="ORF">AKJ09_04066</name>
</gene>
<dbReference type="InterPro" id="IPR007627">
    <property type="entry name" value="RNA_pol_sigma70_r2"/>
</dbReference>
<dbReference type="InterPro" id="IPR013324">
    <property type="entry name" value="RNA_pol_sigma_r3/r4-like"/>
</dbReference>
<dbReference type="Gene3D" id="1.10.1740.10">
    <property type="match status" value="1"/>
</dbReference>
<dbReference type="Gene3D" id="1.10.10.10">
    <property type="entry name" value="Winged helix-like DNA-binding domain superfamily/Winged helix DNA-binding domain"/>
    <property type="match status" value="1"/>
</dbReference>
<dbReference type="GO" id="GO:0006352">
    <property type="term" value="P:DNA-templated transcription initiation"/>
    <property type="evidence" value="ECO:0007669"/>
    <property type="project" value="InterPro"/>
</dbReference>
<accession>A0A0K1PV50</accession>
<dbReference type="GO" id="GO:0003677">
    <property type="term" value="F:DNA binding"/>
    <property type="evidence" value="ECO:0007669"/>
    <property type="project" value="UniProtKB-KW"/>
</dbReference>
<dbReference type="InterPro" id="IPR013325">
    <property type="entry name" value="RNA_pol_sigma_r2"/>
</dbReference>
<dbReference type="Pfam" id="PF04542">
    <property type="entry name" value="Sigma70_r2"/>
    <property type="match status" value="1"/>
</dbReference>
<dbReference type="AlphaFoldDB" id="A0A0K1PV50"/>
<feature type="domain" description="RNA polymerase sigma-70 region 2" evidence="6">
    <location>
        <begin position="60"/>
        <end position="125"/>
    </location>
</feature>
<keyword evidence="3" id="KW-0731">Sigma factor</keyword>
<keyword evidence="5" id="KW-0804">Transcription</keyword>
<evidence type="ECO:0000313" key="8">
    <source>
        <dbReference type="EMBL" id="AKU97402.1"/>
    </source>
</evidence>
<dbReference type="InterPro" id="IPR014284">
    <property type="entry name" value="RNA_pol_sigma-70_dom"/>
</dbReference>
<dbReference type="InterPro" id="IPR013249">
    <property type="entry name" value="RNA_pol_sigma70_r4_t2"/>
</dbReference>
<protein>
    <submittedName>
        <fullName evidence="8">RNA polymerase sigma factor RpoE</fullName>
    </submittedName>
</protein>
<evidence type="ECO:0000256" key="3">
    <source>
        <dbReference type="ARBA" id="ARBA00023082"/>
    </source>
</evidence>
<dbReference type="SUPFAM" id="SSF88659">
    <property type="entry name" value="Sigma3 and sigma4 domains of RNA polymerase sigma factors"/>
    <property type="match status" value="1"/>
</dbReference>
<evidence type="ECO:0000256" key="1">
    <source>
        <dbReference type="ARBA" id="ARBA00010641"/>
    </source>
</evidence>
<dbReference type="STRING" id="1391654.AKJ09_04066"/>
<keyword evidence="4" id="KW-0238">DNA-binding</keyword>
<evidence type="ECO:0000256" key="4">
    <source>
        <dbReference type="ARBA" id="ARBA00023125"/>
    </source>
</evidence>
<sequence length="225" mass="25099">MVALRSLPSRALGETLLTRAARNERKVAAVTDEVDEPAASGVQVTAERELREPREALEELSSSVFRVLRRLGVQPNELEDGIQSVLMQIWGRWAVLGKLPSDELRAYACTVASGVAIDFSRRRGRVQAHTGTLEIEPVLDEPGPDVAVDQKRALEMLDTILRAMPEERRIVFVLYEIEELGVHEIASRLDVPVGTIASRLRKAREEYERAVVRLRAAQAFPGGRR</sequence>
<evidence type="ECO:0000259" key="7">
    <source>
        <dbReference type="Pfam" id="PF08281"/>
    </source>
</evidence>
<feature type="domain" description="RNA polymerase sigma factor 70 region 4 type 2" evidence="7">
    <location>
        <begin position="155"/>
        <end position="205"/>
    </location>
</feature>
<dbReference type="PANTHER" id="PTHR43133:SF8">
    <property type="entry name" value="RNA POLYMERASE SIGMA FACTOR HI_1459-RELATED"/>
    <property type="match status" value="1"/>
</dbReference>
<dbReference type="NCBIfam" id="TIGR02937">
    <property type="entry name" value="sigma70-ECF"/>
    <property type="match status" value="1"/>
</dbReference>
<dbReference type="InterPro" id="IPR036388">
    <property type="entry name" value="WH-like_DNA-bd_sf"/>
</dbReference>
<evidence type="ECO:0000256" key="2">
    <source>
        <dbReference type="ARBA" id="ARBA00023015"/>
    </source>
</evidence>
<dbReference type="KEGG" id="llu:AKJ09_04066"/>
<dbReference type="Pfam" id="PF08281">
    <property type="entry name" value="Sigma70_r4_2"/>
    <property type="match status" value="1"/>
</dbReference>
<dbReference type="EMBL" id="CP012333">
    <property type="protein sequence ID" value="AKU97402.1"/>
    <property type="molecule type" value="Genomic_DNA"/>
</dbReference>
<dbReference type="GO" id="GO:0016987">
    <property type="term" value="F:sigma factor activity"/>
    <property type="evidence" value="ECO:0007669"/>
    <property type="project" value="UniProtKB-KW"/>
</dbReference>
<dbReference type="Proteomes" id="UP000064967">
    <property type="component" value="Chromosome"/>
</dbReference>
<name>A0A0K1PV50_9BACT</name>
<keyword evidence="2" id="KW-0805">Transcription regulation</keyword>
<dbReference type="SUPFAM" id="SSF88946">
    <property type="entry name" value="Sigma2 domain of RNA polymerase sigma factors"/>
    <property type="match status" value="1"/>
</dbReference>